<organism evidence="1 2">
    <name type="scientific">Bacteroides fragilis</name>
    <dbReference type="NCBI Taxonomy" id="817"/>
    <lineage>
        <taxon>Bacteria</taxon>
        <taxon>Pseudomonadati</taxon>
        <taxon>Bacteroidota</taxon>
        <taxon>Bacteroidia</taxon>
        <taxon>Bacteroidales</taxon>
        <taxon>Bacteroidaceae</taxon>
        <taxon>Bacteroides</taxon>
    </lineage>
</organism>
<comment type="caution">
    <text evidence="1">The sequence shown here is derived from an EMBL/GenBank/DDBJ whole genome shotgun (WGS) entry which is preliminary data.</text>
</comment>
<accession>A0A853PPJ9</accession>
<reference evidence="1 2" key="1">
    <citation type="journal article" date="2016" name="PLoS ONE">
        <title>Genomic Diversity of Enterotoxigenic Strains of Bacteroides fragilis.</title>
        <authorList>
            <person name="Pierce J.V."/>
            <person name="Bernstein H.D."/>
        </authorList>
    </citation>
    <scope>NUCLEOTIDE SEQUENCE [LARGE SCALE GENOMIC DNA]</scope>
    <source>
        <strain evidence="1 2">20793-3</strain>
    </source>
</reference>
<name>A0A853PPJ9_BACFG</name>
<evidence type="ECO:0000313" key="1">
    <source>
        <dbReference type="EMBL" id="OCR29001.1"/>
    </source>
</evidence>
<dbReference type="Proteomes" id="UP000093197">
    <property type="component" value="Unassembled WGS sequence"/>
</dbReference>
<protein>
    <submittedName>
        <fullName evidence="1">Uncharacterized protein</fullName>
    </submittedName>
</protein>
<dbReference type="EMBL" id="LIDT01000035">
    <property type="protein sequence ID" value="OCR29001.1"/>
    <property type="molecule type" value="Genomic_DNA"/>
</dbReference>
<evidence type="ECO:0000313" key="2">
    <source>
        <dbReference type="Proteomes" id="UP000093197"/>
    </source>
</evidence>
<dbReference type="AlphaFoldDB" id="A0A853PPJ9"/>
<proteinExistence type="predicted"/>
<gene>
    <name evidence="1" type="ORF">AC094_34300</name>
</gene>
<sequence length="48" mass="5676">MICFMNDMTLKYISSRKKNSMKMHLKIIIGNILQIMQMQVVRGEPHSH</sequence>